<gene>
    <name evidence="1" type="ORF">MALV_56510</name>
</gene>
<evidence type="ECO:0000313" key="1">
    <source>
        <dbReference type="EMBL" id="BBX30526.1"/>
    </source>
</evidence>
<evidence type="ECO:0000313" key="2">
    <source>
        <dbReference type="Proteomes" id="UP000466906"/>
    </source>
</evidence>
<geneLocation type="plasmid" evidence="1 2">
    <name>pJCM12272</name>
</geneLocation>
<sequence length="156" mass="17798">MPIHPVVFILQGLPGSGKSTWARAWRDLDPGHRVIINRDQIRFLLYRKYRGLTELQELIVTGVERRLAVLALRDGKSIVIDATNLEAEHLAQWVALAGRHGARYERVTLLTPVDECLRRNRRRAASGGRFVPEEVIVDMSRNAQWTLEPIDSLARL</sequence>
<reference evidence="1 2" key="1">
    <citation type="journal article" date="2019" name="Emerg. Microbes Infect.">
        <title>Comprehensive subspecies identification of 175 nontuberculous mycobacteria species based on 7547 genomic profiles.</title>
        <authorList>
            <person name="Matsumoto Y."/>
            <person name="Kinjo T."/>
            <person name="Motooka D."/>
            <person name="Nabeya D."/>
            <person name="Jung N."/>
            <person name="Uechi K."/>
            <person name="Horii T."/>
            <person name="Iida T."/>
            <person name="Fujita J."/>
            <person name="Nakamura S."/>
        </authorList>
    </citation>
    <scope>NUCLEOTIDE SEQUENCE [LARGE SCALE GENOMIC DNA]</scope>
    <source>
        <strain evidence="1 2">JCM 12272</strain>
        <plasmid evidence="1">pJCM12272</plasmid>
    </source>
</reference>
<proteinExistence type="predicted"/>
<dbReference type="EMBL" id="AP022566">
    <property type="protein sequence ID" value="BBX30526.1"/>
    <property type="molecule type" value="Genomic_DNA"/>
</dbReference>
<dbReference type="PIRSF" id="PIRSF037081">
    <property type="entry name" value="P-loop_All4644_prd"/>
    <property type="match status" value="1"/>
</dbReference>
<protein>
    <recommendedName>
        <fullName evidence="3">ATP-binding protein</fullName>
    </recommendedName>
</protein>
<accession>A0A6N4UZN7</accession>
<dbReference type="Proteomes" id="UP000466906">
    <property type="component" value="Plasmid pJCM12272"/>
</dbReference>
<dbReference type="SUPFAM" id="SSF52540">
    <property type="entry name" value="P-loop containing nucleoside triphosphate hydrolases"/>
    <property type="match status" value="1"/>
</dbReference>
<dbReference type="InterPro" id="IPR017101">
    <property type="entry name" value="P-loop_ATP/GTP-bd_All4644_prd"/>
</dbReference>
<keyword evidence="2" id="KW-1185">Reference proteome</keyword>
<dbReference type="InterPro" id="IPR027417">
    <property type="entry name" value="P-loop_NTPase"/>
</dbReference>
<keyword evidence="1" id="KW-0614">Plasmid</keyword>
<dbReference type="Pfam" id="PF13671">
    <property type="entry name" value="AAA_33"/>
    <property type="match status" value="1"/>
</dbReference>
<dbReference type="KEGG" id="malv:MALV_56510"/>
<dbReference type="Gene3D" id="3.40.50.300">
    <property type="entry name" value="P-loop containing nucleotide triphosphate hydrolases"/>
    <property type="match status" value="1"/>
</dbReference>
<evidence type="ECO:0008006" key="3">
    <source>
        <dbReference type="Google" id="ProtNLM"/>
    </source>
</evidence>
<dbReference type="AlphaFoldDB" id="A0A6N4UZN7"/>
<organism evidence="1 2">
    <name type="scientific">Mycolicibacterium alvei</name>
    <dbReference type="NCBI Taxonomy" id="67081"/>
    <lineage>
        <taxon>Bacteria</taxon>
        <taxon>Bacillati</taxon>
        <taxon>Actinomycetota</taxon>
        <taxon>Actinomycetes</taxon>
        <taxon>Mycobacteriales</taxon>
        <taxon>Mycobacteriaceae</taxon>
        <taxon>Mycolicibacterium</taxon>
    </lineage>
</organism>
<name>A0A6N4UZN7_9MYCO</name>